<name>A0A3E0VA62_9MICO</name>
<comment type="caution">
    <text evidence="3">The sequence shown here is derived from an EMBL/GenBank/DDBJ whole genome shotgun (WGS) entry which is preliminary data.</text>
</comment>
<dbReference type="Pfam" id="PF01402">
    <property type="entry name" value="RHH_1"/>
    <property type="match status" value="1"/>
</dbReference>
<accession>A0A3E0VA62</accession>
<feature type="domain" description="Ribbon-helix-helix protein CopG" evidence="2">
    <location>
        <begin position="28"/>
        <end position="64"/>
    </location>
</feature>
<sequence>MPGSSFSAVPDGSGRPKRCHTVNMSTGVVSVRLPEDLKGRLDALSASTGRPAAFYLREALSEHLGDMEHAYGVLARAEAIRAGARDTVPFDDVMTELGISRSELDGLSSELGE</sequence>
<evidence type="ECO:0000256" key="1">
    <source>
        <dbReference type="SAM" id="MobiDB-lite"/>
    </source>
</evidence>
<proteinExistence type="predicted"/>
<protein>
    <recommendedName>
        <fullName evidence="2">Ribbon-helix-helix protein CopG domain-containing protein</fullName>
    </recommendedName>
</protein>
<dbReference type="InterPro" id="IPR010985">
    <property type="entry name" value="Ribbon_hlx_hlx"/>
</dbReference>
<dbReference type="SUPFAM" id="SSF47598">
    <property type="entry name" value="Ribbon-helix-helix"/>
    <property type="match status" value="1"/>
</dbReference>
<organism evidence="3 4">
    <name type="scientific">Subtercola boreus</name>
    <dbReference type="NCBI Taxonomy" id="120213"/>
    <lineage>
        <taxon>Bacteria</taxon>
        <taxon>Bacillati</taxon>
        <taxon>Actinomycetota</taxon>
        <taxon>Actinomycetes</taxon>
        <taxon>Micrococcales</taxon>
        <taxon>Microbacteriaceae</taxon>
        <taxon>Subtercola</taxon>
    </lineage>
</organism>
<reference evidence="3 4" key="1">
    <citation type="submission" date="2017-04" db="EMBL/GenBank/DDBJ databases">
        <title>Comparative genome analysis of Subtercola boreus.</title>
        <authorList>
            <person name="Cho Y.-J."/>
            <person name="Cho A."/>
            <person name="Kim O.-S."/>
            <person name="Lee J.-I."/>
        </authorList>
    </citation>
    <scope>NUCLEOTIDE SEQUENCE [LARGE SCALE GENOMIC DNA]</scope>
    <source>
        <strain evidence="3 4">P27444</strain>
    </source>
</reference>
<dbReference type="GO" id="GO:0006355">
    <property type="term" value="P:regulation of DNA-templated transcription"/>
    <property type="evidence" value="ECO:0007669"/>
    <property type="project" value="InterPro"/>
</dbReference>
<dbReference type="InterPro" id="IPR002145">
    <property type="entry name" value="CopG"/>
</dbReference>
<dbReference type="EMBL" id="NBXA01000081">
    <property type="protein sequence ID" value="RFA06599.1"/>
    <property type="molecule type" value="Genomic_DNA"/>
</dbReference>
<gene>
    <name evidence="3" type="ORF">B7R21_19355</name>
</gene>
<dbReference type="CDD" id="cd22233">
    <property type="entry name" value="RHH_CopAso-like"/>
    <property type="match status" value="1"/>
</dbReference>
<dbReference type="AlphaFoldDB" id="A0A3E0VA62"/>
<evidence type="ECO:0000313" key="4">
    <source>
        <dbReference type="Proteomes" id="UP000256709"/>
    </source>
</evidence>
<evidence type="ECO:0000259" key="2">
    <source>
        <dbReference type="Pfam" id="PF01402"/>
    </source>
</evidence>
<feature type="region of interest" description="Disordered" evidence="1">
    <location>
        <begin position="1"/>
        <end position="21"/>
    </location>
</feature>
<dbReference type="Proteomes" id="UP000256709">
    <property type="component" value="Unassembled WGS sequence"/>
</dbReference>
<dbReference type="OrthoDB" id="9812023at2"/>
<evidence type="ECO:0000313" key="3">
    <source>
        <dbReference type="EMBL" id="RFA06599.1"/>
    </source>
</evidence>